<dbReference type="PROSITE" id="PS51216">
    <property type="entry name" value="NEBULIN"/>
    <property type="match status" value="29"/>
</dbReference>
<keyword evidence="4" id="KW-1185">Reference proteome</keyword>
<evidence type="ECO:0008006" key="5">
    <source>
        <dbReference type="Google" id="ProtNLM"/>
    </source>
</evidence>
<accession>A0AAN8M1Z5</accession>
<evidence type="ECO:0000256" key="1">
    <source>
        <dbReference type="ARBA" id="ARBA00022737"/>
    </source>
</evidence>
<dbReference type="PRINTS" id="PR00510">
    <property type="entry name" value="NEBULIN"/>
</dbReference>
<dbReference type="PANTHER" id="PTHR11039:SF64">
    <property type="entry name" value="NEBULIN-RELATED-ANCHORING PROTEIN-LIKE"/>
    <property type="match status" value="1"/>
</dbReference>
<dbReference type="EMBL" id="JAGTTL010000012">
    <property type="protein sequence ID" value="KAK6315326.1"/>
    <property type="molecule type" value="Genomic_DNA"/>
</dbReference>
<dbReference type="GO" id="GO:0030018">
    <property type="term" value="C:Z disc"/>
    <property type="evidence" value="ECO:0007669"/>
    <property type="project" value="InterPro"/>
</dbReference>
<name>A0AAN8M1Z5_9TELE</name>
<comment type="caution">
    <text evidence="3">The sequence shown here is derived from an EMBL/GenBank/DDBJ whole genome shotgun (WGS) entry which is preliminary data.</text>
</comment>
<dbReference type="PANTHER" id="PTHR11039">
    <property type="entry name" value="NEBULIN"/>
    <property type="match status" value="1"/>
</dbReference>
<dbReference type="InterPro" id="IPR000900">
    <property type="entry name" value="Nebulin_repeat"/>
</dbReference>
<dbReference type="GO" id="GO:0071691">
    <property type="term" value="P:cardiac muscle thin filament assembly"/>
    <property type="evidence" value="ECO:0007669"/>
    <property type="project" value="TreeGrafter"/>
</dbReference>
<protein>
    <recommendedName>
        <fullName evidence="5">Nebulin</fullName>
    </recommendedName>
</protein>
<sequence>MDENEEFEDEFEEEEIFEEEYFEETVTSTTSHQTTTHGAAAVTQQPGVPVRRVVRKKVKVDTSKFMTPYLAHSQKMLDLFSYNKYRHAYDKAKGKPYAISADTPEMVRIKKAQEQLSEVKYRMEGNKVRCTSLYDGEAREIAHVKHVSELISKVLYRAKWDETKDRYLLPPDAPELVLAVKNAANYSKKLYTEQWDEDKTMCYPYSDSPELRRVAKAQEVLSDILYKKGHAERTAKYTSLAVPNDMELAKKNFEQRSDLKYHEDYNKNIKGHWCETPFIEVAVARAAMDNLSNKKYTAAYEDIKDQINFMQTETPEYKQHKKAGHAASSIKYRKDYEKSKTVADYNVLPATDNPLLRQLRYAGTILSDKVYKASYEKSRGSSINYCDTPKFKMDSVVQRFSDAHYKDKYENEVKGHCIGSYEDIYMLHCKKMEEIKSEQNYKADYEDIKTRCFYPQTMTPEYEAHKKVAQCKDKVYRQHPGTMKFTQVTDSPVQVQAAINAKQLSDLNYHAAYELDKFKCALPPDYPFFIQSRANAYNLSDNCYRYDWEKVKAKQFEVKGDAISILAARAHTNIASDVKYKKDFEKNKGKMVGALSIHDDPKMLHSIHVAKIQSDREYKKNYEKTKTKYITTLDMMSNTLAKKSQGIASMAGYRTIHNRYLLPHDALSLDLAKKANIIQSDNEYHSDYNNFTKGSGWVAFGSMEVEKAKKAGEILNERKYRQHPDTIPFTSIADHPVMMQAHVNQLMRSDLHYKKGLEEIHQKYSLPHNDPQFLQAKCNAYNISKNCYKQSWEKTIAKGYDMRPDAISVIHAKHGRHIASDIQYKKDYVKGKGKQMAAALFRTTPCWCTTWRLPVQTFAGYRKIQHHYSLLPGAMNLELARTMNTNASDVNYKADWENSVKGTGWIPIGSIPVELAKQAGAVLDEHKYRQHPENFTFTSKMDGMNMELCKHNQKIMNVQEYKASGEKFLHTYNLPADAPEFMQAKNNAVNISKNYYTYAHRQDILKGHQVKADAIPITAARACTNIASDYKYKLAYEKGRGKHVGFRNVKDDPLLVHYMEVAKMQSEQNYKKDYHKSKLKYHSPVDMMSLVHAKQASAAQTYAGYRKSLHNYTLLPEAMPVQLARTMMEIQSNNAYTSDYNNMYRGSGWVPIGSMQVELAKTAKAALDEQSYRVHPSTLKFTSLTGQMNMALAMTNTKLLDDASYRASGEKFKHTYNLPADSPQFLQAKYNAQTMSESHYKHKWVEDIAKGYDIRPDAISVIHAKHGRHIASDIQYKKDYVKGKGKQIGCRNLQDDPLLVHYMEVAKMQSEKNYKKDYHKSKLKYHSPVDMMSLTHAKQASAVQTFAGYRKIQHHYTLTADSMNLALARTMNASSSDYEYKSDWNNSVRGTGWIPIGSLPVELAKVGGDIQSEQKYRTHPSKFQFKKLMDSMDMVLATDNNKIMNKQEYTKQWHKDKLTVHVMPDAPEIILAKANAINMSQKLYKAGLEDLYKKGYDLKPDAIAILSAKKGTTIASNYNYKLAYEKGRGKQIGCRNLQDDPLLVHYMEVARLQSDKNYKKDYHKSKLKYHSPVDMMSLTHAKQASAVQTFAGYRKIQHHYTLTADSMNLALARTMNASSSDYEYKSDWNNSVRGTGWIPIGSLPVELAKVGGDIQSEQKYRTHPSKFQFKKLMDSMDMVLATDNNKIMNKQEYTKQWHKDKLTVHVMPDAPEIILAKANAINMSQKTYKAGLAEMYKKGYDLKVDAIAIQAA</sequence>
<reference evidence="3 4" key="1">
    <citation type="submission" date="2021-04" db="EMBL/GenBank/DDBJ databases">
        <authorList>
            <person name="De Guttry C."/>
            <person name="Zahm M."/>
            <person name="Klopp C."/>
            <person name="Cabau C."/>
            <person name="Louis A."/>
            <person name="Berthelot C."/>
            <person name="Parey E."/>
            <person name="Roest Crollius H."/>
            <person name="Montfort J."/>
            <person name="Robinson-Rechavi M."/>
            <person name="Bucao C."/>
            <person name="Bouchez O."/>
            <person name="Gislard M."/>
            <person name="Lluch J."/>
            <person name="Milhes M."/>
            <person name="Lampietro C."/>
            <person name="Lopez Roques C."/>
            <person name="Donnadieu C."/>
            <person name="Braasch I."/>
            <person name="Desvignes T."/>
            <person name="Postlethwait J."/>
            <person name="Bobe J."/>
            <person name="Wedekind C."/>
            <person name="Guiguen Y."/>
        </authorList>
    </citation>
    <scope>NUCLEOTIDE SEQUENCE [LARGE SCALE GENOMIC DNA]</scope>
    <source>
        <strain evidence="3">Cs_M1</strain>
        <tissue evidence="3">Blood</tissue>
    </source>
</reference>
<proteinExistence type="predicted"/>
<keyword evidence="1" id="KW-0677">Repeat</keyword>
<organism evidence="3 4">
    <name type="scientific">Coregonus suidteri</name>
    <dbReference type="NCBI Taxonomy" id="861788"/>
    <lineage>
        <taxon>Eukaryota</taxon>
        <taxon>Metazoa</taxon>
        <taxon>Chordata</taxon>
        <taxon>Craniata</taxon>
        <taxon>Vertebrata</taxon>
        <taxon>Euteleostomi</taxon>
        <taxon>Actinopterygii</taxon>
        <taxon>Neopterygii</taxon>
        <taxon>Teleostei</taxon>
        <taxon>Protacanthopterygii</taxon>
        <taxon>Salmoniformes</taxon>
        <taxon>Salmonidae</taxon>
        <taxon>Coregoninae</taxon>
        <taxon>Coregonus</taxon>
    </lineage>
</organism>
<dbReference type="Pfam" id="PF00880">
    <property type="entry name" value="Nebulin"/>
    <property type="match status" value="19"/>
</dbReference>
<evidence type="ECO:0000256" key="2">
    <source>
        <dbReference type="ARBA" id="ARBA00023203"/>
    </source>
</evidence>
<evidence type="ECO:0000313" key="4">
    <source>
        <dbReference type="Proteomes" id="UP001356427"/>
    </source>
</evidence>
<dbReference type="Proteomes" id="UP001356427">
    <property type="component" value="Unassembled WGS sequence"/>
</dbReference>
<gene>
    <name evidence="3" type="ORF">J4Q44_G00148550</name>
</gene>
<dbReference type="InterPro" id="IPR013998">
    <property type="entry name" value="Nebulin-like"/>
</dbReference>
<evidence type="ECO:0000313" key="3">
    <source>
        <dbReference type="EMBL" id="KAK6315326.1"/>
    </source>
</evidence>
<dbReference type="InterPro" id="IPR055297">
    <property type="entry name" value="NEBU/NEBL"/>
</dbReference>
<keyword evidence="2" id="KW-0009">Actin-binding</keyword>
<dbReference type="GO" id="GO:0051015">
    <property type="term" value="F:actin filament binding"/>
    <property type="evidence" value="ECO:0007669"/>
    <property type="project" value="InterPro"/>
</dbReference>
<dbReference type="SMART" id="SM00227">
    <property type="entry name" value="NEBU"/>
    <property type="match status" value="46"/>
</dbReference>